<evidence type="ECO:0000256" key="2">
    <source>
        <dbReference type="ARBA" id="ARBA00009773"/>
    </source>
</evidence>
<sequence length="339" mass="38424">MTHDNIEKHQSDTNAILLSIVLLGIIFHYLNPILKPLLIAIFLYYITRPVVFLLSKMHIPIVGSYLLLLGLLTFIFFILEATVFNSISLLQTKIPEYQSVFQQRVEFLKANDIGQFLIHVGSDMLNESNTSKWFAWLLETVLGFLKSFAVVLFYLLFIIFGASKLPQRLQKAFTKETSQKVMHVSGSINQCIQKYLLIKTVISLGTAITSGIVMYFFGIDFWLLWTIVIFIANYVPYVGSAIACCFPIAMGFLQNVELYSLLTLIALLLSTQILWGNVLEPYIAGKHLSINPLILLFLLAYWGWLWGTAGMFLAYPLAIITRTVLDNFDETKPIATLIS</sequence>
<keyword evidence="5 6" id="KW-0472">Membrane</keyword>
<reference evidence="7 8" key="1">
    <citation type="submission" date="2019-08" db="EMBL/GenBank/DDBJ databases">
        <title>Complete genome sequence of Candidatus Uab amorphum.</title>
        <authorList>
            <person name="Shiratori T."/>
            <person name="Suzuki S."/>
            <person name="Kakizawa Y."/>
            <person name="Ishida K."/>
        </authorList>
    </citation>
    <scope>NUCLEOTIDE SEQUENCE [LARGE SCALE GENOMIC DNA]</scope>
    <source>
        <strain evidence="7 8">SRT547</strain>
    </source>
</reference>
<dbReference type="GO" id="GO:0016020">
    <property type="term" value="C:membrane"/>
    <property type="evidence" value="ECO:0007669"/>
    <property type="project" value="UniProtKB-SubCell"/>
</dbReference>
<dbReference type="KEGG" id="uam:UABAM_06639"/>
<feature type="transmembrane region" description="Helical" evidence="6">
    <location>
        <begin position="196"/>
        <end position="217"/>
    </location>
</feature>
<dbReference type="GO" id="GO:0055085">
    <property type="term" value="P:transmembrane transport"/>
    <property type="evidence" value="ECO:0007669"/>
    <property type="project" value="TreeGrafter"/>
</dbReference>
<keyword evidence="8" id="KW-1185">Reference proteome</keyword>
<feature type="transmembrane region" description="Helical" evidence="6">
    <location>
        <begin position="258"/>
        <end position="278"/>
    </location>
</feature>
<dbReference type="InterPro" id="IPR002549">
    <property type="entry name" value="AI-2E-like"/>
</dbReference>
<dbReference type="AlphaFoldDB" id="A0A5S9IU69"/>
<dbReference type="PANTHER" id="PTHR21716:SF64">
    <property type="entry name" value="AI-2 TRANSPORT PROTEIN TQSA"/>
    <property type="match status" value="1"/>
</dbReference>
<accession>A0A5S9IU69</accession>
<dbReference type="EMBL" id="AP019860">
    <property type="protein sequence ID" value="BBM88218.1"/>
    <property type="molecule type" value="Genomic_DNA"/>
</dbReference>
<feature type="transmembrane region" description="Helical" evidence="6">
    <location>
        <begin position="12"/>
        <end position="30"/>
    </location>
</feature>
<feature type="transmembrane region" description="Helical" evidence="6">
    <location>
        <begin position="133"/>
        <end position="161"/>
    </location>
</feature>
<keyword evidence="3 6" id="KW-0812">Transmembrane</keyword>
<organism evidence="7 8">
    <name type="scientific">Uabimicrobium amorphum</name>
    <dbReference type="NCBI Taxonomy" id="2596890"/>
    <lineage>
        <taxon>Bacteria</taxon>
        <taxon>Pseudomonadati</taxon>
        <taxon>Planctomycetota</taxon>
        <taxon>Candidatus Uabimicrobiia</taxon>
        <taxon>Candidatus Uabimicrobiales</taxon>
        <taxon>Candidatus Uabimicrobiaceae</taxon>
        <taxon>Candidatus Uabimicrobium</taxon>
    </lineage>
</organism>
<dbReference type="Proteomes" id="UP000326354">
    <property type="component" value="Chromosome"/>
</dbReference>
<feature type="transmembrane region" description="Helical" evidence="6">
    <location>
        <begin position="223"/>
        <end position="246"/>
    </location>
</feature>
<evidence type="ECO:0000313" key="8">
    <source>
        <dbReference type="Proteomes" id="UP000326354"/>
    </source>
</evidence>
<comment type="subcellular location">
    <subcellularLocation>
        <location evidence="1">Membrane</location>
        <topology evidence="1">Multi-pass membrane protein</topology>
    </subcellularLocation>
</comment>
<dbReference type="RefSeq" id="WP_152021840.1">
    <property type="nucleotide sequence ID" value="NZ_AP019860.1"/>
</dbReference>
<proteinExistence type="inferred from homology"/>
<evidence type="ECO:0000256" key="6">
    <source>
        <dbReference type="SAM" id="Phobius"/>
    </source>
</evidence>
<dbReference type="Pfam" id="PF01594">
    <property type="entry name" value="AI-2E_transport"/>
    <property type="match status" value="1"/>
</dbReference>
<feature type="transmembrane region" description="Helical" evidence="6">
    <location>
        <begin position="36"/>
        <end position="54"/>
    </location>
</feature>
<gene>
    <name evidence="7" type="ORF">UABAM_06639</name>
</gene>
<feature type="transmembrane region" description="Helical" evidence="6">
    <location>
        <begin position="66"/>
        <end position="87"/>
    </location>
</feature>
<evidence type="ECO:0000256" key="5">
    <source>
        <dbReference type="ARBA" id="ARBA00023136"/>
    </source>
</evidence>
<name>A0A5S9IU69_UABAM</name>
<evidence type="ECO:0000256" key="1">
    <source>
        <dbReference type="ARBA" id="ARBA00004141"/>
    </source>
</evidence>
<comment type="similarity">
    <text evidence="2">Belongs to the autoinducer-2 exporter (AI-2E) (TC 2.A.86) family.</text>
</comment>
<dbReference type="PANTHER" id="PTHR21716">
    <property type="entry name" value="TRANSMEMBRANE PROTEIN"/>
    <property type="match status" value="1"/>
</dbReference>
<feature type="transmembrane region" description="Helical" evidence="6">
    <location>
        <begin position="290"/>
        <end position="315"/>
    </location>
</feature>
<evidence type="ECO:0000313" key="7">
    <source>
        <dbReference type="EMBL" id="BBM88218.1"/>
    </source>
</evidence>
<evidence type="ECO:0000256" key="4">
    <source>
        <dbReference type="ARBA" id="ARBA00022989"/>
    </source>
</evidence>
<protein>
    <submittedName>
        <fullName evidence="7">Membrane protein</fullName>
    </submittedName>
</protein>
<keyword evidence="4 6" id="KW-1133">Transmembrane helix</keyword>
<evidence type="ECO:0000256" key="3">
    <source>
        <dbReference type="ARBA" id="ARBA00022692"/>
    </source>
</evidence>
<dbReference type="OrthoDB" id="9799225at2"/>